<dbReference type="InterPro" id="IPR011034">
    <property type="entry name" value="Formyl_transferase-like_C_sf"/>
</dbReference>
<dbReference type="GO" id="GO:0003905">
    <property type="term" value="F:alkylbase DNA N-glycosylase activity"/>
    <property type="evidence" value="ECO:0007669"/>
    <property type="project" value="InterPro"/>
</dbReference>
<keyword evidence="2 5" id="KW-0227">DNA damage</keyword>
<organism evidence="6 7">
    <name type="scientific">Megasphaera hutchinsoni</name>
    <dbReference type="NCBI Taxonomy" id="1588748"/>
    <lineage>
        <taxon>Bacteria</taxon>
        <taxon>Bacillati</taxon>
        <taxon>Bacillota</taxon>
        <taxon>Negativicutes</taxon>
        <taxon>Veillonellales</taxon>
        <taxon>Veillonellaceae</taxon>
        <taxon>Megasphaera</taxon>
    </lineage>
</organism>
<dbReference type="PANTHER" id="PTHR10429:SF0">
    <property type="entry name" value="DNA-3-METHYLADENINE GLYCOSYLASE"/>
    <property type="match status" value="1"/>
</dbReference>
<evidence type="ECO:0000256" key="1">
    <source>
        <dbReference type="ARBA" id="ARBA00009232"/>
    </source>
</evidence>
<evidence type="ECO:0000256" key="2">
    <source>
        <dbReference type="ARBA" id="ARBA00022763"/>
    </source>
</evidence>
<comment type="caution">
    <text evidence="6">The sequence shown here is derived from an EMBL/GenBank/DDBJ whole genome shotgun (WGS) entry which is preliminary data.</text>
</comment>
<dbReference type="Proteomes" id="UP000070160">
    <property type="component" value="Unassembled WGS sequence"/>
</dbReference>
<dbReference type="STRING" id="1588748.HMPREF3182_01247"/>
<dbReference type="Pfam" id="PF02245">
    <property type="entry name" value="Pur_DNA_glyco"/>
    <property type="match status" value="1"/>
</dbReference>
<comment type="similarity">
    <text evidence="1 5">Belongs to the DNA glycosylase MPG family.</text>
</comment>
<dbReference type="PATRIC" id="fig|1588748.3.peg.1205"/>
<evidence type="ECO:0000313" key="7">
    <source>
        <dbReference type="Proteomes" id="UP000070160"/>
    </source>
</evidence>
<gene>
    <name evidence="6" type="ORF">HMPREF3182_01247</name>
</gene>
<name>A0A134CE48_9FIRM</name>
<keyword evidence="3 5" id="KW-0378">Hydrolase</keyword>
<dbReference type="NCBIfam" id="TIGR00567">
    <property type="entry name" value="3mg"/>
    <property type="match status" value="1"/>
</dbReference>
<dbReference type="PANTHER" id="PTHR10429">
    <property type="entry name" value="DNA-3-METHYLADENINE GLYCOSYLASE"/>
    <property type="match status" value="1"/>
</dbReference>
<dbReference type="InterPro" id="IPR003180">
    <property type="entry name" value="MPG"/>
</dbReference>
<dbReference type="GO" id="GO:0006284">
    <property type="term" value="P:base-excision repair"/>
    <property type="evidence" value="ECO:0007669"/>
    <property type="project" value="InterPro"/>
</dbReference>
<dbReference type="EMBL" id="LSDT01000046">
    <property type="protein sequence ID" value="KXB90493.1"/>
    <property type="molecule type" value="Genomic_DNA"/>
</dbReference>
<proteinExistence type="inferred from homology"/>
<evidence type="ECO:0000256" key="3">
    <source>
        <dbReference type="ARBA" id="ARBA00022801"/>
    </source>
</evidence>
<dbReference type="AlphaFoldDB" id="A0A134CE48"/>
<reference evidence="7" key="1">
    <citation type="submission" date="2016-01" db="EMBL/GenBank/DDBJ databases">
        <authorList>
            <person name="Mitreva M."/>
            <person name="Pepin K.H."/>
            <person name="Mihindukulasuriya K.A."/>
            <person name="Fulton R."/>
            <person name="Fronick C."/>
            <person name="O'Laughlin M."/>
            <person name="Miner T."/>
            <person name="Herter B."/>
            <person name="Rosa B.A."/>
            <person name="Cordes M."/>
            <person name="Tomlinson C."/>
            <person name="Wollam A."/>
            <person name="Palsikar V.B."/>
            <person name="Mardis E.R."/>
            <person name="Wilson R.K."/>
        </authorList>
    </citation>
    <scope>NUCLEOTIDE SEQUENCE [LARGE SCALE GENOMIC DNA]</scope>
    <source>
        <strain evidence="7">KA00182</strain>
    </source>
</reference>
<dbReference type="RefSeq" id="WP_062486162.1">
    <property type="nucleotide sequence ID" value="NZ_KQ960953.1"/>
</dbReference>
<evidence type="ECO:0000256" key="5">
    <source>
        <dbReference type="HAMAP-Rule" id="MF_00527"/>
    </source>
</evidence>
<dbReference type="HAMAP" id="MF_00527">
    <property type="entry name" value="3MGH"/>
    <property type="match status" value="1"/>
</dbReference>
<dbReference type="EC" id="3.2.2.-" evidence="5"/>
<protein>
    <recommendedName>
        <fullName evidence="5">Putative 3-methyladenine DNA glycosylase</fullName>
        <ecNumber evidence="5">3.2.2.-</ecNumber>
    </recommendedName>
</protein>
<evidence type="ECO:0000313" key="6">
    <source>
        <dbReference type="EMBL" id="KXB90493.1"/>
    </source>
</evidence>
<dbReference type="CDD" id="cd00540">
    <property type="entry name" value="AAG"/>
    <property type="match status" value="1"/>
</dbReference>
<evidence type="ECO:0000256" key="4">
    <source>
        <dbReference type="ARBA" id="ARBA00023204"/>
    </source>
</evidence>
<dbReference type="Gene3D" id="3.10.300.10">
    <property type="entry name" value="Methylpurine-DNA glycosylase (MPG)"/>
    <property type="match status" value="1"/>
</dbReference>
<keyword evidence="4 5" id="KW-0234">DNA repair</keyword>
<accession>A0A134CE48</accession>
<dbReference type="InterPro" id="IPR036995">
    <property type="entry name" value="MPG_sf"/>
</dbReference>
<dbReference type="GO" id="GO:0003677">
    <property type="term" value="F:DNA binding"/>
    <property type="evidence" value="ECO:0007669"/>
    <property type="project" value="InterPro"/>
</dbReference>
<dbReference type="FunFam" id="3.10.300.10:FF:000001">
    <property type="entry name" value="Putative 3-methyladenine DNA glycosylase"/>
    <property type="match status" value="1"/>
</dbReference>
<dbReference type="SUPFAM" id="SSF50486">
    <property type="entry name" value="FMT C-terminal domain-like"/>
    <property type="match status" value="1"/>
</dbReference>
<keyword evidence="7" id="KW-1185">Reference proteome</keyword>
<sequence>MYIPWKYTDFQDKATNVAQKLLGMYLIHRTSEVEYIGKIVETEAYGGSYRGKIDDASHAWRKRTNRNEPMFQNGGISYVYLIYGMYHCFNVVTSLKDDAQAVLIRAIEPIQGKEYMLANRKLSIPDKRISNGPGKLCTAMNITIKENSIPLWKAPLFIATPTNKEMIRIVKGKRVNISYAEKGKYFPWRFFIQGNPYVSKG</sequence>